<comment type="caution">
    <text evidence="3">The sequence shown here is derived from an EMBL/GenBank/DDBJ whole genome shotgun (WGS) entry which is preliminary data.</text>
</comment>
<evidence type="ECO:0000313" key="3">
    <source>
        <dbReference type="EMBL" id="KAK7287257.1"/>
    </source>
</evidence>
<keyword evidence="1" id="KW-0472">Membrane</keyword>
<dbReference type="Proteomes" id="UP001372338">
    <property type="component" value="Unassembled WGS sequence"/>
</dbReference>
<organism evidence="3 4">
    <name type="scientific">Crotalaria pallida</name>
    <name type="common">Smooth rattlebox</name>
    <name type="synonym">Crotalaria striata</name>
    <dbReference type="NCBI Taxonomy" id="3830"/>
    <lineage>
        <taxon>Eukaryota</taxon>
        <taxon>Viridiplantae</taxon>
        <taxon>Streptophyta</taxon>
        <taxon>Embryophyta</taxon>
        <taxon>Tracheophyta</taxon>
        <taxon>Spermatophyta</taxon>
        <taxon>Magnoliopsida</taxon>
        <taxon>eudicotyledons</taxon>
        <taxon>Gunneridae</taxon>
        <taxon>Pentapetalae</taxon>
        <taxon>rosids</taxon>
        <taxon>fabids</taxon>
        <taxon>Fabales</taxon>
        <taxon>Fabaceae</taxon>
        <taxon>Papilionoideae</taxon>
        <taxon>50 kb inversion clade</taxon>
        <taxon>genistoids sensu lato</taxon>
        <taxon>core genistoids</taxon>
        <taxon>Crotalarieae</taxon>
        <taxon>Crotalaria</taxon>
    </lineage>
</organism>
<sequence>MNNQPGSASNVVYKRNIKMEITKNNMQSLLNMIPSIPHEIQVKFTKKYGRLLDLMQLTVNEFALSALGQYWNPDLRIFKLPHLDTCPIIEEYESFLKMKIPKLDLVYHHSNLDASERKLLNLLKLKPKSFDLVECREHKGLKRKFIEKCLNELIQQQDWDGFMPVYALTIYGLLLFPYFVDVIYLAAMEVFYKFEKLGANPVSAILAETFLSLQEWRQTTRGQIKCCNKMLYVWIVIHLHVDKYMRGVHYPLRHFITIRTDVNSKDDWLKEFNEIKPETYCWRCPWYKGEAVVLRCGNFSSVPLIGPRGCILYTPALVLNRLKFSQSAIPEEDMKGFAFFYRNYGMYLNTLEAFKHAWRNAKVYGVGELGKQIITQTPSYEPWREARVKGFVTLSQSVVEKEVTKTEKEMQNKIDILKPK</sequence>
<accession>A0AAN9IVU8</accession>
<dbReference type="PANTHER" id="PTHR48154">
    <property type="entry name" value="PROTEIN, PUTATIVE-RELATED"/>
    <property type="match status" value="1"/>
</dbReference>
<feature type="domain" description="DUF7745" evidence="2">
    <location>
        <begin position="36"/>
        <end position="389"/>
    </location>
</feature>
<dbReference type="EMBL" id="JAYWIO010000001">
    <property type="protein sequence ID" value="KAK7287257.1"/>
    <property type="molecule type" value="Genomic_DNA"/>
</dbReference>
<protein>
    <recommendedName>
        <fullName evidence="2">DUF7745 domain-containing protein</fullName>
    </recommendedName>
</protein>
<keyword evidence="1" id="KW-0812">Transmembrane</keyword>
<proteinExistence type="predicted"/>
<dbReference type="InterPro" id="IPR056647">
    <property type="entry name" value="DUF7745"/>
</dbReference>
<evidence type="ECO:0000259" key="2">
    <source>
        <dbReference type="Pfam" id="PF24924"/>
    </source>
</evidence>
<keyword evidence="4" id="KW-1185">Reference proteome</keyword>
<dbReference type="AlphaFoldDB" id="A0AAN9IVU8"/>
<gene>
    <name evidence="3" type="ORF">RIF29_00440</name>
</gene>
<dbReference type="Pfam" id="PF24924">
    <property type="entry name" value="DUF7745"/>
    <property type="match status" value="1"/>
</dbReference>
<name>A0AAN9IVU8_CROPI</name>
<feature type="transmembrane region" description="Helical" evidence="1">
    <location>
        <begin position="165"/>
        <end position="187"/>
    </location>
</feature>
<evidence type="ECO:0000256" key="1">
    <source>
        <dbReference type="SAM" id="Phobius"/>
    </source>
</evidence>
<evidence type="ECO:0000313" key="4">
    <source>
        <dbReference type="Proteomes" id="UP001372338"/>
    </source>
</evidence>
<keyword evidence="1" id="KW-1133">Transmembrane helix</keyword>
<dbReference type="PANTHER" id="PTHR48154:SF1">
    <property type="entry name" value="PROTEIN, PUTATIVE-RELATED"/>
    <property type="match status" value="1"/>
</dbReference>
<reference evidence="3 4" key="1">
    <citation type="submission" date="2024-01" db="EMBL/GenBank/DDBJ databases">
        <title>The genomes of 5 underutilized Papilionoideae crops provide insights into root nodulation and disease resistanc.</title>
        <authorList>
            <person name="Yuan L."/>
        </authorList>
    </citation>
    <scope>NUCLEOTIDE SEQUENCE [LARGE SCALE GENOMIC DNA]</scope>
    <source>
        <strain evidence="3">ZHUSHIDOU_FW_LH</strain>
        <tissue evidence="3">Leaf</tissue>
    </source>
</reference>